<dbReference type="Gene3D" id="3.90.1150.10">
    <property type="entry name" value="Aspartate Aminotransferase, domain 1"/>
    <property type="match status" value="1"/>
</dbReference>
<dbReference type="CDD" id="cd06450">
    <property type="entry name" value="DOPA_deC_like"/>
    <property type="match status" value="1"/>
</dbReference>
<evidence type="ECO:0000256" key="1">
    <source>
        <dbReference type="ARBA" id="ARBA00001933"/>
    </source>
</evidence>
<keyword evidence="3" id="KW-0210">Decarboxylase</keyword>
<keyword evidence="5 7" id="KW-0456">Lyase</keyword>
<dbReference type="InterPro" id="IPR015421">
    <property type="entry name" value="PyrdxlP-dep_Trfase_major"/>
</dbReference>
<comment type="cofactor">
    <cofactor evidence="1 6 7">
        <name>pyridoxal 5'-phosphate</name>
        <dbReference type="ChEBI" id="CHEBI:597326"/>
    </cofactor>
</comment>
<proteinExistence type="inferred from homology"/>
<dbReference type="Gene3D" id="1.20.1650.10">
    <property type="entry name" value="PLP-dependent transferases"/>
    <property type="match status" value="1"/>
</dbReference>
<dbReference type="RefSeq" id="WP_091735856.1">
    <property type="nucleotide sequence ID" value="NZ_FNNQ01000002.1"/>
</dbReference>
<organism evidence="8 9">
    <name type="scientific">Marininema mesophilum</name>
    <dbReference type="NCBI Taxonomy" id="1048340"/>
    <lineage>
        <taxon>Bacteria</taxon>
        <taxon>Bacillati</taxon>
        <taxon>Bacillota</taxon>
        <taxon>Bacilli</taxon>
        <taxon>Bacillales</taxon>
        <taxon>Thermoactinomycetaceae</taxon>
        <taxon>Marininema</taxon>
    </lineage>
</organism>
<dbReference type="GO" id="GO:0004058">
    <property type="term" value="F:aromatic-L-amino-acid decarboxylase activity"/>
    <property type="evidence" value="ECO:0007669"/>
    <property type="project" value="UniProtKB-ARBA"/>
</dbReference>
<dbReference type="EMBL" id="FNNQ01000002">
    <property type="protein sequence ID" value="SDW28109.1"/>
    <property type="molecule type" value="Genomic_DNA"/>
</dbReference>
<dbReference type="AlphaFoldDB" id="A0A1H2SAR8"/>
<dbReference type="GO" id="GO:0019752">
    <property type="term" value="P:carboxylic acid metabolic process"/>
    <property type="evidence" value="ECO:0007669"/>
    <property type="project" value="InterPro"/>
</dbReference>
<evidence type="ECO:0000256" key="2">
    <source>
        <dbReference type="ARBA" id="ARBA00009533"/>
    </source>
</evidence>
<evidence type="ECO:0000313" key="8">
    <source>
        <dbReference type="EMBL" id="SDW28109.1"/>
    </source>
</evidence>
<feature type="modified residue" description="N6-(pyridoxal phosphate)lysine" evidence="6">
    <location>
        <position position="318"/>
    </location>
</feature>
<name>A0A1H2SAR8_9BACL</name>
<keyword evidence="4 6" id="KW-0663">Pyridoxal phosphate</keyword>
<evidence type="ECO:0000256" key="6">
    <source>
        <dbReference type="PIRSR" id="PIRSR602129-50"/>
    </source>
</evidence>
<dbReference type="InterPro" id="IPR015424">
    <property type="entry name" value="PyrdxlP-dep_Trfase"/>
</dbReference>
<evidence type="ECO:0000256" key="4">
    <source>
        <dbReference type="ARBA" id="ARBA00022898"/>
    </source>
</evidence>
<gene>
    <name evidence="8" type="ORF">SAMN05444487_102140</name>
</gene>
<protein>
    <submittedName>
        <fullName evidence="8">L-2,4-diaminobutyrate decarboxylase</fullName>
    </submittedName>
</protein>
<keyword evidence="9" id="KW-1185">Reference proteome</keyword>
<evidence type="ECO:0000256" key="7">
    <source>
        <dbReference type="RuleBase" id="RU000382"/>
    </source>
</evidence>
<dbReference type="Proteomes" id="UP000198534">
    <property type="component" value="Unassembled WGS sequence"/>
</dbReference>
<dbReference type="GO" id="GO:0030170">
    <property type="term" value="F:pyridoxal phosphate binding"/>
    <property type="evidence" value="ECO:0007669"/>
    <property type="project" value="InterPro"/>
</dbReference>
<dbReference type="STRING" id="1048340.SAMN05444487_102140"/>
<dbReference type="PANTHER" id="PTHR45677">
    <property type="entry name" value="GLUTAMATE DECARBOXYLASE-RELATED"/>
    <property type="match status" value="1"/>
</dbReference>
<evidence type="ECO:0000256" key="3">
    <source>
        <dbReference type="ARBA" id="ARBA00022793"/>
    </source>
</evidence>
<dbReference type="OrthoDB" id="9803665at2"/>
<dbReference type="InterPro" id="IPR015422">
    <property type="entry name" value="PyrdxlP-dep_Trfase_small"/>
</dbReference>
<reference evidence="8 9" key="1">
    <citation type="submission" date="2016-10" db="EMBL/GenBank/DDBJ databases">
        <authorList>
            <person name="de Groot N.N."/>
        </authorList>
    </citation>
    <scope>NUCLEOTIDE SEQUENCE [LARGE SCALE GENOMIC DNA]</scope>
    <source>
        <strain evidence="8 9">DSM 45610</strain>
    </source>
</reference>
<dbReference type="PANTHER" id="PTHR45677:SF8">
    <property type="entry name" value="CYSTEINE SULFINIC ACID DECARBOXYLASE"/>
    <property type="match status" value="1"/>
</dbReference>
<evidence type="ECO:0000256" key="5">
    <source>
        <dbReference type="ARBA" id="ARBA00023239"/>
    </source>
</evidence>
<dbReference type="InterPro" id="IPR002129">
    <property type="entry name" value="PyrdxlP-dep_de-COase"/>
</dbReference>
<comment type="similarity">
    <text evidence="2 7">Belongs to the group II decarboxylase family.</text>
</comment>
<evidence type="ECO:0000313" key="9">
    <source>
        <dbReference type="Proteomes" id="UP000198534"/>
    </source>
</evidence>
<dbReference type="GO" id="GO:0005737">
    <property type="term" value="C:cytoplasm"/>
    <property type="evidence" value="ECO:0007669"/>
    <property type="project" value="TreeGrafter"/>
</dbReference>
<dbReference type="SUPFAM" id="SSF53383">
    <property type="entry name" value="PLP-dependent transferases"/>
    <property type="match status" value="1"/>
</dbReference>
<dbReference type="Pfam" id="PF00282">
    <property type="entry name" value="Pyridoxal_deC"/>
    <property type="match status" value="1"/>
</dbReference>
<accession>A0A1H2SAR8</accession>
<dbReference type="Gene3D" id="3.40.640.10">
    <property type="entry name" value="Type I PLP-dependent aspartate aminotransferase-like (Major domain)"/>
    <property type="match status" value="1"/>
</dbReference>
<sequence length="525" mass="58185">MMKTIHDSSLDEWFLNRTSTSQTAYKQAVGAAVNTVQTQFSSLEKPMSGVQADFLSSLLREDTICPEEGLHLDTVLYEVGQKVLGHSVAVHHPACVAHLHCPPLIPALAGEVMVSATNQSMDSWDQSPAATLLEERMIQWLSRTFGLSPQGDGVFTSGGTQSNFMGLLLARDHYAWTRFGWNVQKRGLPPEAREMRILCSEAAHFTVKQSAALLGLGEDAVVTVKTDERHRIHLDDLDQQLSQLYGDGLHPFAIVATAGTTDFGSIDPLPELVSRAHALGLWLHVDAAYGGALILSNSYKERLQGIEAAHSITVDFHKLFYQPISCGAFLVNDVKHFNRIKQNADYLNSTEDEELGIPNLVGKSIQTTRRFDALKLYISLRTLGRAQFASMIEKTINTATATAQMIAKDQRLEVINPVPELNAVVFRFIPEMNHPDMPYSKWQDQINHEIRHALLASGDVVLANTKVNGNVCLKLTLLNPRTTLEDTHAILDRVKKTGKRRELQKGEWNQHASNIGSASYHAELL</sequence>